<feature type="transmembrane region" description="Helical" evidence="8">
    <location>
        <begin position="142"/>
        <end position="169"/>
    </location>
</feature>
<dbReference type="Proteomes" id="UP000306409">
    <property type="component" value="Chromosome"/>
</dbReference>
<dbReference type="Pfam" id="PF07690">
    <property type="entry name" value="MFS_1"/>
    <property type="match status" value="1"/>
</dbReference>
<accession>A0A7H1VTN7</accession>
<gene>
    <name evidence="10" type="ORF">EHE19_004560</name>
</gene>
<dbReference type="GO" id="GO:0005886">
    <property type="term" value="C:plasma membrane"/>
    <property type="evidence" value="ECO:0007669"/>
    <property type="project" value="UniProtKB-SubCell"/>
</dbReference>
<feature type="transmembrane region" description="Helical" evidence="8">
    <location>
        <begin position="207"/>
        <end position="224"/>
    </location>
</feature>
<feature type="transmembrane region" description="Helical" evidence="8">
    <location>
        <begin position="280"/>
        <end position="302"/>
    </location>
</feature>
<reference evidence="10 11" key="1">
    <citation type="submission" date="2020-09" db="EMBL/GenBank/DDBJ databases">
        <title>Characterization and genome sequencing of Ruminiclostridium sp. nov. MA18.</title>
        <authorList>
            <person name="Rettenmaier R."/>
            <person name="Kowollik M.-L."/>
            <person name="Liebl W."/>
            <person name="Zverlov V."/>
        </authorList>
    </citation>
    <scope>NUCLEOTIDE SEQUENCE [LARGE SCALE GENOMIC DNA]</scope>
    <source>
        <strain evidence="10 11">MA18</strain>
    </source>
</reference>
<evidence type="ECO:0000256" key="4">
    <source>
        <dbReference type="ARBA" id="ARBA00022989"/>
    </source>
</evidence>
<evidence type="ECO:0000256" key="6">
    <source>
        <dbReference type="SAM" id="Coils"/>
    </source>
</evidence>
<dbReference type="Gene3D" id="1.20.1250.20">
    <property type="entry name" value="MFS general substrate transporter like domains"/>
    <property type="match status" value="2"/>
</dbReference>
<protein>
    <submittedName>
        <fullName evidence="10">MFS transporter</fullName>
    </submittedName>
</protein>
<dbReference type="InterPro" id="IPR020846">
    <property type="entry name" value="MFS_dom"/>
</dbReference>
<keyword evidence="11" id="KW-1185">Reference proteome</keyword>
<feature type="transmembrane region" description="Helical" evidence="8">
    <location>
        <begin position="370"/>
        <end position="393"/>
    </location>
</feature>
<feature type="transmembrane region" description="Helical" evidence="8">
    <location>
        <begin position="413"/>
        <end position="437"/>
    </location>
</feature>
<feature type="transmembrane region" description="Helical" evidence="8">
    <location>
        <begin position="244"/>
        <end position="260"/>
    </location>
</feature>
<feature type="coiled-coil region" evidence="6">
    <location>
        <begin position="694"/>
        <end position="759"/>
    </location>
</feature>
<dbReference type="KEGG" id="rher:EHE19_004560"/>
<evidence type="ECO:0000256" key="3">
    <source>
        <dbReference type="ARBA" id="ARBA00022692"/>
    </source>
</evidence>
<dbReference type="SUPFAM" id="SSF103473">
    <property type="entry name" value="MFS general substrate transporter"/>
    <property type="match status" value="1"/>
</dbReference>
<feature type="transmembrane region" description="Helical" evidence="8">
    <location>
        <begin position="52"/>
        <end position="69"/>
    </location>
</feature>
<dbReference type="EMBL" id="CP061336">
    <property type="protein sequence ID" value="QNU68749.1"/>
    <property type="molecule type" value="Genomic_DNA"/>
</dbReference>
<feature type="transmembrane region" description="Helical" evidence="8">
    <location>
        <begin position="798"/>
        <end position="816"/>
    </location>
</feature>
<evidence type="ECO:0000256" key="1">
    <source>
        <dbReference type="ARBA" id="ARBA00004651"/>
    </source>
</evidence>
<keyword evidence="4 8" id="KW-1133">Transmembrane helix</keyword>
<keyword evidence="3 8" id="KW-0812">Transmembrane</keyword>
<proteinExistence type="predicted"/>
<feature type="transmembrane region" description="Helical" evidence="8">
    <location>
        <begin position="344"/>
        <end position="364"/>
    </location>
</feature>
<dbReference type="PANTHER" id="PTHR42718">
    <property type="entry name" value="MAJOR FACILITATOR SUPERFAMILY MULTIDRUG TRANSPORTER MFSC"/>
    <property type="match status" value="1"/>
</dbReference>
<feature type="domain" description="Major facilitator superfamily (MFS) profile" evidence="9">
    <location>
        <begin position="15"/>
        <end position="455"/>
    </location>
</feature>
<dbReference type="PANTHER" id="PTHR42718:SF35">
    <property type="entry name" value="BLL0718 PROTEIN"/>
    <property type="match status" value="1"/>
</dbReference>
<keyword evidence="2" id="KW-0813">Transport</keyword>
<dbReference type="GO" id="GO:0022857">
    <property type="term" value="F:transmembrane transporter activity"/>
    <property type="evidence" value="ECO:0007669"/>
    <property type="project" value="InterPro"/>
</dbReference>
<feature type="transmembrane region" description="Helical" evidence="8">
    <location>
        <begin position="175"/>
        <end position="195"/>
    </location>
</feature>
<feature type="transmembrane region" description="Helical" evidence="8">
    <location>
        <begin position="113"/>
        <end position="130"/>
    </location>
</feature>
<name>A0A7H1VTN7_9FIRM</name>
<dbReference type="PROSITE" id="PS50850">
    <property type="entry name" value="MFS"/>
    <property type="match status" value="1"/>
</dbReference>
<keyword evidence="6" id="KW-0175">Coiled coil</keyword>
<feature type="compositionally biased region" description="Low complexity" evidence="7">
    <location>
        <begin position="658"/>
        <end position="667"/>
    </location>
</feature>
<feature type="transmembrane region" description="Helical" evidence="8">
    <location>
        <begin position="12"/>
        <end position="32"/>
    </location>
</feature>
<comment type="subcellular location">
    <subcellularLocation>
        <location evidence="1">Cell membrane</location>
        <topology evidence="1">Multi-pass membrane protein</topology>
    </subcellularLocation>
</comment>
<sequence length="823" mass="89091">MEETIKKKKSGLGMIMFLYMLGIFMGAIDTGIVTPARTVIQSSLGVDDKLGIWMITIFTLAYAASIPISGKIADRIGRKHVYIVCITLFGAGSLLCGLSSSFSSFSMLLTGRVIQAIGGGGIMPIANAEFGTTFPEEKRGMALGLLGGVYGLANIMGSSLGSAILDIFGIENWQFLFYINLPISIVIIVFGIKFLPLNKSTEAPKKIDVWGTFVIVVMILSVMYGLKNIDFFNFSETIKSTSVYPYLIIFIVLLPIFIIIEKRAADPILNLSYFTTPKILITLIVGFLVGVCMMGMIFVPQFSENSLRIATGKGGYFVTILGVFTAIGAPMSGKLVDKYGAKKILLGGFIVSLIGSIFLAYVAVPISGLLTVIVSLALIGTGLGFVMGSPLNYMMLGNTKQEEANSALATLSLVRSIGTVIAPSIMIGFLAQAGLVAQDNLMSMLPKPTVPEIKQAVELNDTFNKMKTDPNMAEMLKDVDIPDLSKMGDMNFDMSSGGSLPDELVKSMQSADVTNIVDKSKEIAVYMMDKNLPTAMEKAQEGIQKGIDAMSPGFDGIDDGISQIKEGIAGMDTGIAEMSKPIKGLTQALDGMKKGISQQEEAIKQMTALYNQLTSETAKPPVFAGVMPNDSQMKSNASSRETEISRGMSGMSSDMAKSGAEMPSGSGMPSGAGMPGSADMQKYMKDPNLLKTEINKLTTAKNALKAEYKETLSKKEALEKQVEETKKKQALMKESISSMEQQKVSLNETINKMKDLKDKYIPQAFEQSKTDYLKAIDNMKPQIEDSFQSTLGNGFKQMYITVSVFSILSILLLIFYRDPKKTF</sequence>
<evidence type="ECO:0000256" key="7">
    <source>
        <dbReference type="SAM" id="MobiDB-lite"/>
    </source>
</evidence>
<feature type="region of interest" description="Disordered" evidence="7">
    <location>
        <begin position="625"/>
        <end position="679"/>
    </location>
</feature>
<evidence type="ECO:0000256" key="2">
    <source>
        <dbReference type="ARBA" id="ARBA00022448"/>
    </source>
</evidence>
<organism evidence="10 11">
    <name type="scientific">Ruminiclostridium herbifermentans</name>
    <dbReference type="NCBI Taxonomy" id="2488810"/>
    <lineage>
        <taxon>Bacteria</taxon>
        <taxon>Bacillati</taxon>
        <taxon>Bacillota</taxon>
        <taxon>Clostridia</taxon>
        <taxon>Eubacteriales</taxon>
        <taxon>Oscillospiraceae</taxon>
        <taxon>Ruminiclostridium</taxon>
    </lineage>
</organism>
<dbReference type="InterPro" id="IPR036259">
    <property type="entry name" value="MFS_trans_sf"/>
</dbReference>
<dbReference type="CDD" id="cd17321">
    <property type="entry name" value="MFS_MMR_MDR_like"/>
    <property type="match status" value="1"/>
</dbReference>
<feature type="compositionally biased region" description="Polar residues" evidence="7">
    <location>
        <begin position="629"/>
        <end position="639"/>
    </location>
</feature>
<keyword evidence="5 8" id="KW-0472">Membrane</keyword>
<dbReference type="AlphaFoldDB" id="A0A7H1VTN7"/>
<evidence type="ECO:0000313" key="11">
    <source>
        <dbReference type="Proteomes" id="UP000306409"/>
    </source>
</evidence>
<evidence type="ECO:0000313" key="10">
    <source>
        <dbReference type="EMBL" id="QNU68749.1"/>
    </source>
</evidence>
<evidence type="ECO:0000259" key="9">
    <source>
        <dbReference type="PROSITE" id="PS50850"/>
    </source>
</evidence>
<feature type="transmembrane region" description="Helical" evidence="8">
    <location>
        <begin position="314"/>
        <end position="332"/>
    </location>
</feature>
<evidence type="ECO:0000256" key="5">
    <source>
        <dbReference type="ARBA" id="ARBA00023136"/>
    </source>
</evidence>
<evidence type="ECO:0000256" key="8">
    <source>
        <dbReference type="SAM" id="Phobius"/>
    </source>
</evidence>
<dbReference type="RefSeq" id="WP_171003605.1">
    <property type="nucleotide sequence ID" value="NZ_CP061336.1"/>
</dbReference>
<dbReference type="InterPro" id="IPR011701">
    <property type="entry name" value="MFS"/>
</dbReference>
<feature type="transmembrane region" description="Helical" evidence="8">
    <location>
        <begin position="81"/>
        <end position="101"/>
    </location>
</feature>